<reference evidence="1 2" key="1">
    <citation type="journal article" date="2020" name="Microb. Genom.">
        <title>Genetic diversity of clinical and environmental Mucorales isolates obtained from an investigation of mucormycosis cases among solid organ transplant recipients.</title>
        <authorList>
            <person name="Nguyen M.H."/>
            <person name="Kaul D."/>
            <person name="Muto C."/>
            <person name="Cheng S.J."/>
            <person name="Richter R.A."/>
            <person name="Bruno V.M."/>
            <person name="Liu G."/>
            <person name="Beyhan S."/>
            <person name="Sundermann A.J."/>
            <person name="Mounaud S."/>
            <person name="Pasculle A.W."/>
            <person name="Nierman W.C."/>
            <person name="Driscoll E."/>
            <person name="Cumbie R."/>
            <person name="Clancy C.J."/>
            <person name="Dupont C.L."/>
        </authorList>
    </citation>
    <scope>NUCLEOTIDE SEQUENCE [LARGE SCALE GENOMIC DNA]</scope>
    <source>
        <strain evidence="1 2">GL24</strain>
    </source>
</reference>
<name>A0A9P6XSZ7_9FUNG</name>
<gene>
    <name evidence="1" type="ORF">G6F50_016478</name>
</gene>
<evidence type="ECO:0000313" key="1">
    <source>
        <dbReference type="EMBL" id="KAG1531848.1"/>
    </source>
</evidence>
<organism evidence="1 2">
    <name type="scientific">Rhizopus delemar</name>
    <dbReference type="NCBI Taxonomy" id="936053"/>
    <lineage>
        <taxon>Eukaryota</taxon>
        <taxon>Fungi</taxon>
        <taxon>Fungi incertae sedis</taxon>
        <taxon>Mucoromycota</taxon>
        <taxon>Mucoromycotina</taxon>
        <taxon>Mucoromycetes</taxon>
        <taxon>Mucorales</taxon>
        <taxon>Mucorineae</taxon>
        <taxon>Rhizopodaceae</taxon>
        <taxon>Rhizopus</taxon>
    </lineage>
</organism>
<dbReference type="Proteomes" id="UP000740926">
    <property type="component" value="Unassembled WGS sequence"/>
</dbReference>
<protein>
    <submittedName>
        <fullName evidence="1">Uncharacterized protein</fullName>
    </submittedName>
</protein>
<dbReference type="AlphaFoldDB" id="A0A9P6XSZ7"/>
<comment type="caution">
    <text evidence="1">The sequence shown here is derived from an EMBL/GenBank/DDBJ whole genome shotgun (WGS) entry which is preliminary data.</text>
</comment>
<evidence type="ECO:0000313" key="2">
    <source>
        <dbReference type="Proteomes" id="UP000740926"/>
    </source>
</evidence>
<proteinExistence type="predicted"/>
<dbReference type="EMBL" id="JAANIU010010426">
    <property type="protein sequence ID" value="KAG1531848.1"/>
    <property type="molecule type" value="Genomic_DNA"/>
</dbReference>
<sequence>MAGHQVSDGRARALVGHMLGLQAGLLLQQFSGQLRGRSVAGRTERQFAGIGAGILQEFLQGLGGQGLRHHHQVVLFFDAGDGGQVLGRIERHVGVQAGIDDGGAGCGQQQRVAVGGGARHGLCADIAARARAVFHDQRLAQPTRQAPPA</sequence>
<accession>A0A9P6XSZ7</accession>
<keyword evidence="2" id="KW-1185">Reference proteome</keyword>